<dbReference type="CTD" id="286256"/>
<organism evidence="10 11">
    <name type="scientific">Acinonyx jubatus</name>
    <name type="common">Cheetah</name>
    <dbReference type="NCBI Taxonomy" id="32536"/>
    <lineage>
        <taxon>Eukaryota</taxon>
        <taxon>Metazoa</taxon>
        <taxon>Chordata</taxon>
        <taxon>Craniata</taxon>
        <taxon>Vertebrata</taxon>
        <taxon>Euteleostomi</taxon>
        <taxon>Mammalia</taxon>
        <taxon>Eutheria</taxon>
        <taxon>Laurasiatheria</taxon>
        <taxon>Carnivora</taxon>
        <taxon>Feliformia</taxon>
        <taxon>Felidae</taxon>
        <taxon>Felinae</taxon>
        <taxon>Acinonyx</taxon>
    </lineage>
</organism>
<evidence type="ECO:0000256" key="1">
    <source>
        <dbReference type="ARBA" id="ARBA00004613"/>
    </source>
</evidence>
<gene>
    <name evidence="11 12" type="primary">LCN12</name>
</gene>
<dbReference type="Gene3D" id="2.40.128.20">
    <property type="match status" value="1"/>
</dbReference>
<feature type="region of interest" description="Disordered" evidence="8">
    <location>
        <begin position="1"/>
        <end position="28"/>
    </location>
</feature>
<protein>
    <submittedName>
        <fullName evidence="12">Epididymal-specific lipocalin-12 isoform X1</fullName>
    </submittedName>
    <submittedName>
        <fullName evidence="11">Epididymal-specific lipocalin-12 isoform X2</fullName>
    </submittedName>
</protein>
<dbReference type="InterPro" id="IPR000566">
    <property type="entry name" value="Lipocln_cytosolic_FA-bd_dom"/>
</dbReference>
<dbReference type="RefSeq" id="XP_026906765.1">
    <property type="nucleotide sequence ID" value="XM_027050964.1"/>
</dbReference>
<dbReference type="RefSeq" id="XP_053060309.1">
    <property type="nucleotide sequence ID" value="XM_053204334.1"/>
</dbReference>
<evidence type="ECO:0000313" key="10">
    <source>
        <dbReference type="Proteomes" id="UP001652583"/>
    </source>
</evidence>
<evidence type="ECO:0000259" key="9">
    <source>
        <dbReference type="Pfam" id="PF00061"/>
    </source>
</evidence>
<proteinExistence type="inferred from homology"/>
<dbReference type="GO" id="GO:0005615">
    <property type="term" value="C:extracellular space"/>
    <property type="evidence" value="ECO:0007669"/>
    <property type="project" value="TreeGrafter"/>
</dbReference>
<dbReference type="PANTHER" id="PTHR11430">
    <property type="entry name" value="LIPOCALIN"/>
    <property type="match status" value="1"/>
</dbReference>
<evidence type="ECO:0000256" key="6">
    <source>
        <dbReference type="ARBA" id="ARBA00023157"/>
    </source>
</evidence>
<feature type="compositionally biased region" description="Polar residues" evidence="8">
    <location>
        <begin position="1"/>
        <end position="16"/>
    </location>
</feature>
<keyword evidence="7" id="KW-0325">Glycoprotein</keyword>
<evidence type="ECO:0000256" key="8">
    <source>
        <dbReference type="SAM" id="MobiDB-lite"/>
    </source>
</evidence>
<evidence type="ECO:0000256" key="5">
    <source>
        <dbReference type="ARBA" id="ARBA00022729"/>
    </source>
</evidence>
<dbReference type="InterPro" id="IPR003087">
    <property type="entry name" value="LCN2/LCN12"/>
</dbReference>
<evidence type="ECO:0000313" key="12">
    <source>
        <dbReference type="RefSeq" id="XP_053060309.1"/>
    </source>
</evidence>
<evidence type="ECO:0000256" key="2">
    <source>
        <dbReference type="ARBA" id="ARBA00006889"/>
    </source>
</evidence>
<dbReference type="InterPro" id="IPR002345">
    <property type="entry name" value="Lipocalin"/>
</dbReference>
<keyword evidence="5" id="KW-0732">Signal</keyword>
<dbReference type="SUPFAM" id="SSF50814">
    <property type="entry name" value="Lipocalins"/>
    <property type="match status" value="1"/>
</dbReference>
<dbReference type="PANTHER" id="PTHR11430:SF12">
    <property type="entry name" value="EPIDIDYMAL-SPECIFIC LIPOCALIN-12"/>
    <property type="match status" value="1"/>
</dbReference>
<dbReference type="AlphaFoldDB" id="A0A6J1YRP1"/>
<keyword evidence="10" id="KW-1185">Reference proteome</keyword>
<feature type="domain" description="Lipocalin/cytosolic fatty-acid binding" evidence="9">
    <location>
        <begin position="52"/>
        <end position="193"/>
    </location>
</feature>
<dbReference type="GeneID" id="106989489"/>
<evidence type="ECO:0000256" key="4">
    <source>
        <dbReference type="ARBA" id="ARBA00022525"/>
    </source>
</evidence>
<evidence type="ECO:0000256" key="3">
    <source>
        <dbReference type="ARBA" id="ARBA00022448"/>
    </source>
</evidence>
<sequence>MGKQSGQDQPLGQVTLSLPDPGQPPAWRRHRLPGEGVRAALGSADSASPQFQGEWFVVGPAGSTHRKTDSSLLSPFTATFEKNENGSLKVSYAMTRGHRCITWSYVLIAAAQPGGFSVDNTAAPGKGPEEVQVRDTDYSVFALMLSRRRSGGQSVLTVSLLCRTWVIRTRVLERFVHLVRAQGLSDNNVVFPDLAGPGLSGWGGSPDPA</sequence>
<keyword evidence="6" id="KW-1015">Disulfide bond</keyword>
<dbReference type="PRINTS" id="PR01275">
    <property type="entry name" value="NGELATINASE"/>
</dbReference>
<dbReference type="InterPro" id="IPR012674">
    <property type="entry name" value="Calycin"/>
</dbReference>
<evidence type="ECO:0000256" key="7">
    <source>
        <dbReference type="ARBA" id="ARBA00023180"/>
    </source>
</evidence>
<dbReference type="GO" id="GO:0036094">
    <property type="term" value="F:small molecule binding"/>
    <property type="evidence" value="ECO:0007669"/>
    <property type="project" value="InterPro"/>
</dbReference>
<accession>A0A6J1YRP1</accession>
<dbReference type="Proteomes" id="UP001652583">
    <property type="component" value="Chromosome D4"/>
</dbReference>
<keyword evidence="3" id="KW-0813">Transport</keyword>
<reference evidence="11" key="1">
    <citation type="submission" date="2025-04" db="UniProtKB">
        <authorList>
            <consortium name="RefSeq"/>
        </authorList>
    </citation>
    <scope>IDENTIFICATION</scope>
    <source>
        <tissue evidence="11 12">Blood</tissue>
    </source>
</reference>
<keyword evidence="4" id="KW-0964">Secreted</keyword>
<name>A0A6J1YRP1_ACIJB</name>
<dbReference type="Pfam" id="PF00061">
    <property type="entry name" value="Lipocalin"/>
    <property type="match status" value="1"/>
</dbReference>
<comment type="subcellular location">
    <subcellularLocation>
        <location evidence="1">Secreted</location>
    </subcellularLocation>
</comment>
<comment type="similarity">
    <text evidence="2">Belongs to the calycin superfamily. Lipocalin family.</text>
</comment>
<evidence type="ECO:0000313" key="11">
    <source>
        <dbReference type="RefSeq" id="XP_026906765.1"/>
    </source>
</evidence>